<dbReference type="Pfam" id="PF17784">
    <property type="entry name" value="Sulfotransfer_4"/>
    <property type="match status" value="1"/>
</dbReference>
<evidence type="ECO:0000256" key="1">
    <source>
        <dbReference type="SAM" id="MobiDB-lite"/>
    </source>
</evidence>
<dbReference type="PANTHER" id="PTHR36978:SF4">
    <property type="entry name" value="P-LOOP CONTAINING NUCLEOSIDE TRIPHOSPHATE HYDROLASE PROTEIN"/>
    <property type="match status" value="1"/>
</dbReference>
<feature type="compositionally biased region" description="Low complexity" evidence="1">
    <location>
        <begin position="202"/>
        <end position="211"/>
    </location>
</feature>
<sequence length="388" mass="45163">MTKTFFFRSSSSSSSMNTRNSNRGWRLICSVSCLLFWVMLSIGSEQVSLSKYYGIQLTTTFRSSSLSSPSSPEEEEDDHKKWFSEKIIDETGHYIRLLSPETRLSINDLKLPTPIFILSLPKSGTSTIHDYFNCGLVNRTEILARYYNINELSGRYHSKRHFNGINSKKYLILIGDTMSYNVKFDRPLLSSNTSEEKSDQVNDNNNSNNDDGLIGRDLNEYKIFGNVEDMTGGKLFLFTDALENIKTYYPNSTLLYIRRDPKDWYHSASNWSDLLYRFRTLECSNLTDSFFNTNSVNDKTTSSTRKKYMSRNEKQNESFWLNFYNNYENYIRNFAYNHPTLTYLEIPLNTNTTGQVLEEKTGISRLCFGHKNKNNDKKIENTVQITYF</sequence>
<gene>
    <name evidence="2" type="ORF">FRACYDRAFT_238066</name>
</gene>
<dbReference type="Proteomes" id="UP000095751">
    <property type="component" value="Unassembled WGS sequence"/>
</dbReference>
<name>A0A1E7FHJ3_9STRA</name>
<protein>
    <recommendedName>
        <fullName evidence="4">P-loop containing nucleoside triphosphate hydrolase protein</fullName>
    </recommendedName>
</protein>
<dbReference type="OrthoDB" id="47942at2759"/>
<proteinExistence type="predicted"/>
<dbReference type="PANTHER" id="PTHR36978">
    <property type="entry name" value="P-LOOP CONTAINING NUCLEOTIDE TRIPHOSPHATE HYDROLASE"/>
    <property type="match status" value="1"/>
</dbReference>
<reference evidence="2 3" key="1">
    <citation type="submission" date="2016-09" db="EMBL/GenBank/DDBJ databases">
        <title>Extensive genetic diversity and differential bi-allelic expression allows diatom success in the polar Southern Ocean.</title>
        <authorList>
            <consortium name="DOE Joint Genome Institute"/>
            <person name="Mock T."/>
            <person name="Otillar R.P."/>
            <person name="Strauss J."/>
            <person name="Dupont C."/>
            <person name="Frickenhaus S."/>
            <person name="Maumus F."/>
            <person name="Mcmullan M."/>
            <person name="Sanges R."/>
            <person name="Schmutz J."/>
            <person name="Toseland A."/>
            <person name="Valas R."/>
            <person name="Veluchamy A."/>
            <person name="Ward B.J."/>
            <person name="Allen A."/>
            <person name="Barry K."/>
            <person name="Falciatore A."/>
            <person name="Ferrante M."/>
            <person name="Fortunato A.E."/>
            <person name="Gloeckner G."/>
            <person name="Gruber A."/>
            <person name="Hipkin R."/>
            <person name="Janech M."/>
            <person name="Kroth P."/>
            <person name="Leese F."/>
            <person name="Lindquist E."/>
            <person name="Lyon B.R."/>
            <person name="Martin J."/>
            <person name="Mayer C."/>
            <person name="Parker M."/>
            <person name="Quesneville H."/>
            <person name="Raymond J."/>
            <person name="Uhlig C."/>
            <person name="Valentin K.U."/>
            <person name="Worden A.Z."/>
            <person name="Armbrust E.V."/>
            <person name="Bowler C."/>
            <person name="Green B."/>
            <person name="Moulton V."/>
            <person name="Van Oosterhout C."/>
            <person name="Grigoriev I."/>
        </authorList>
    </citation>
    <scope>NUCLEOTIDE SEQUENCE [LARGE SCALE GENOMIC DNA]</scope>
    <source>
        <strain evidence="2 3">CCMP1102</strain>
    </source>
</reference>
<organism evidence="2 3">
    <name type="scientific">Fragilariopsis cylindrus CCMP1102</name>
    <dbReference type="NCBI Taxonomy" id="635003"/>
    <lineage>
        <taxon>Eukaryota</taxon>
        <taxon>Sar</taxon>
        <taxon>Stramenopiles</taxon>
        <taxon>Ochrophyta</taxon>
        <taxon>Bacillariophyta</taxon>
        <taxon>Bacillariophyceae</taxon>
        <taxon>Bacillariophycidae</taxon>
        <taxon>Bacillariales</taxon>
        <taxon>Bacillariaceae</taxon>
        <taxon>Fragilariopsis</taxon>
    </lineage>
</organism>
<dbReference type="InParanoid" id="A0A1E7FHJ3"/>
<dbReference type="InterPro" id="IPR040632">
    <property type="entry name" value="Sulfotransfer_4"/>
</dbReference>
<dbReference type="InterPro" id="IPR027417">
    <property type="entry name" value="P-loop_NTPase"/>
</dbReference>
<dbReference type="EMBL" id="KV784357">
    <property type="protein sequence ID" value="OEU17642.1"/>
    <property type="molecule type" value="Genomic_DNA"/>
</dbReference>
<dbReference type="AlphaFoldDB" id="A0A1E7FHJ3"/>
<dbReference type="SUPFAM" id="SSF52540">
    <property type="entry name" value="P-loop containing nucleoside triphosphate hydrolases"/>
    <property type="match status" value="1"/>
</dbReference>
<evidence type="ECO:0000313" key="3">
    <source>
        <dbReference type="Proteomes" id="UP000095751"/>
    </source>
</evidence>
<evidence type="ECO:0000313" key="2">
    <source>
        <dbReference type="EMBL" id="OEU17642.1"/>
    </source>
</evidence>
<dbReference type="Gene3D" id="3.40.50.300">
    <property type="entry name" value="P-loop containing nucleotide triphosphate hydrolases"/>
    <property type="match status" value="1"/>
</dbReference>
<feature type="region of interest" description="Disordered" evidence="1">
    <location>
        <begin position="192"/>
        <end position="213"/>
    </location>
</feature>
<accession>A0A1E7FHJ3</accession>
<keyword evidence="3" id="KW-1185">Reference proteome</keyword>
<dbReference type="KEGG" id="fcy:FRACYDRAFT_238066"/>
<evidence type="ECO:0008006" key="4">
    <source>
        <dbReference type="Google" id="ProtNLM"/>
    </source>
</evidence>
<feature type="region of interest" description="Disordered" evidence="1">
    <location>
        <begin position="1"/>
        <end position="20"/>
    </location>
</feature>